<dbReference type="EMBL" id="JASJQH010000190">
    <property type="protein sequence ID" value="KAK9766091.1"/>
    <property type="molecule type" value="Genomic_DNA"/>
</dbReference>
<evidence type="ECO:0000256" key="1">
    <source>
        <dbReference type="SAM" id="Coils"/>
    </source>
</evidence>
<evidence type="ECO:0000313" key="3">
    <source>
        <dbReference type="Proteomes" id="UP001479436"/>
    </source>
</evidence>
<name>A0ABR2WX92_9FUNG</name>
<protein>
    <submittedName>
        <fullName evidence="2">Uncharacterized protein</fullName>
    </submittedName>
</protein>
<organism evidence="2 3">
    <name type="scientific">Basidiobolus ranarum</name>
    <dbReference type="NCBI Taxonomy" id="34480"/>
    <lineage>
        <taxon>Eukaryota</taxon>
        <taxon>Fungi</taxon>
        <taxon>Fungi incertae sedis</taxon>
        <taxon>Zoopagomycota</taxon>
        <taxon>Entomophthoromycotina</taxon>
        <taxon>Basidiobolomycetes</taxon>
        <taxon>Basidiobolales</taxon>
        <taxon>Basidiobolaceae</taxon>
        <taxon>Basidiobolus</taxon>
    </lineage>
</organism>
<accession>A0ABR2WX92</accession>
<feature type="coiled-coil region" evidence="1">
    <location>
        <begin position="33"/>
        <end position="67"/>
    </location>
</feature>
<evidence type="ECO:0000313" key="2">
    <source>
        <dbReference type="EMBL" id="KAK9766091.1"/>
    </source>
</evidence>
<comment type="caution">
    <text evidence="2">The sequence shown here is derived from an EMBL/GenBank/DDBJ whole genome shotgun (WGS) entry which is preliminary data.</text>
</comment>
<keyword evidence="1" id="KW-0175">Coiled coil</keyword>
<keyword evidence="3" id="KW-1185">Reference proteome</keyword>
<reference evidence="2 3" key="1">
    <citation type="submission" date="2023-04" db="EMBL/GenBank/DDBJ databases">
        <title>Genome of Basidiobolus ranarum AG-B5.</title>
        <authorList>
            <person name="Stajich J.E."/>
            <person name="Carter-House D."/>
            <person name="Gryganskyi A."/>
        </authorList>
    </citation>
    <scope>NUCLEOTIDE SEQUENCE [LARGE SCALE GENOMIC DNA]</scope>
    <source>
        <strain evidence="2 3">AG-B5</strain>
    </source>
</reference>
<proteinExistence type="predicted"/>
<sequence length="407" mass="46063">MLNQMLGLIFSSVVDDSPPKITTEQLERFRCELETYIELYVKLSKRVNELESLNLELANKKQDISLELIQAQAKIENMATSHRTSYSSVIQKNSWLQENQQKCSLKMAEIQNQLRLASNENKVLRLQAEESKRLKGIHENIVKQLAELEARTSIQDNIDISEYAFNISEVQAHLASVRTDIVGGKLNRCIRKGIRAKIDILEFSRVHFTDRKYKTVKLAKPILERYVAGYILNSVIESLHVSSWFQKLIRLVDFLAAQAKSKCAAYQFINELIDQAIKDSQVLHITALHVATALNWNDLYSELIPSISPLTIKVVQLLCASRLLSDNIVIVATKSNIFQRYDSTSQTQIGVILSAPHVTADEENTMLVFQSICPGIMRGTEVIEQEVVLICDINVLPQSQVVPATIQ</sequence>
<feature type="coiled-coil region" evidence="1">
    <location>
        <begin position="107"/>
        <end position="151"/>
    </location>
</feature>
<dbReference type="Proteomes" id="UP001479436">
    <property type="component" value="Unassembled WGS sequence"/>
</dbReference>
<gene>
    <name evidence="2" type="ORF">K7432_005076</name>
</gene>